<dbReference type="InterPro" id="IPR009057">
    <property type="entry name" value="Homeodomain-like_sf"/>
</dbReference>
<dbReference type="EMBL" id="BSRI01000001">
    <property type="protein sequence ID" value="GLV55929.1"/>
    <property type="molecule type" value="Genomic_DNA"/>
</dbReference>
<sequence>MLSEDLDAASAAYRVGYQDASHFNREYKNLFGAPPMRDVQRLREEAIALPSQ</sequence>
<dbReference type="PANTHER" id="PTHR43436:SF1">
    <property type="entry name" value="TRANSCRIPTIONAL REGULATORY PROTEIN"/>
    <property type="match status" value="1"/>
</dbReference>
<comment type="caution">
    <text evidence="4">The sequence shown here is derived from an EMBL/GenBank/DDBJ whole genome shotgun (WGS) entry which is preliminary data.</text>
</comment>
<dbReference type="SUPFAM" id="SSF46689">
    <property type="entry name" value="Homeodomain-like"/>
    <property type="match status" value="1"/>
</dbReference>
<keyword evidence="2" id="KW-0804">Transcription</keyword>
<evidence type="ECO:0000313" key="5">
    <source>
        <dbReference type="Proteomes" id="UP001344906"/>
    </source>
</evidence>
<name>A0ABQ6FNT4_9CHLR</name>
<accession>A0ABQ6FNT4</accession>
<keyword evidence="1" id="KW-0805">Transcription regulation</keyword>
<feature type="domain" description="HTH araC/xylS-type" evidence="3">
    <location>
        <begin position="1"/>
        <end position="41"/>
    </location>
</feature>
<gene>
    <name evidence="4" type="ORF">KDH_27730</name>
</gene>
<protein>
    <recommendedName>
        <fullName evidence="3">HTH araC/xylS-type domain-containing protein</fullName>
    </recommendedName>
</protein>
<evidence type="ECO:0000256" key="2">
    <source>
        <dbReference type="ARBA" id="ARBA00023163"/>
    </source>
</evidence>
<evidence type="ECO:0000256" key="1">
    <source>
        <dbReference type="ARBA" id="ARBA00023015"/>
    </source>
</evidence>
<dbReference type="InterPro" id="IPR018060">
    <property type="entry name" value="HTH_AraC"/>
</dbReference>
<dbReference type="PROSITE" id="PS01124">
    <property type="entry name" value="HTH_ARAC_FAMILY_2"/>
    <property type="match status" value="1"/>
</dbReference>
<proteinExistence type="predicted"/>
<dbReference type="Pfam" id="PF12833">
    <property type="entry name" value="HTH_18"/>
    <property type="match status" value="1"/>
</dbReference>
<keyword evidence="5" id="KW-1185">Reference proteome</keyword>
<dbReference type="Proteomes" id="UP001344906">
    <property type="component" value="Unassembled WGS sequence"/>
</dbReference>
<dbReference type="Gene3D" id="1.10.10.60">
    <property type="entry name" value="Homeodomain-like"/>
    <property type="match status" value="1"/>
</dbReference>
<organism evidence="4 5">
    <name type="scientific">Dictyobacter halimunensis</name>
    <dbReference type="NCBI Taxonomy" id="3026934"/>
    <lineage>
        <taxon>Bacteria</taxon>
        <taxon>Bacillati</taxon>
        <taxon>Chloroflexota</taxon>
        <taxon>Ktedonobacteria</taxon>
        <taxon>Ktedonobacterales</taxon>
        <taxon>Dictyobacteraceae</taxon>
        <taxon>Dictyobacter</taxon>
    </lineage>
</organism>
<evidence type="ECO:0000313" key="4">
    <source>
        <dbReference type="EMBL" id="GLV55929.1"/>
    </source>
</evidence>
<reference evidence="4 5" key="1">
    <citation type="submission" date="2023-02" db="EMBL/GenBank/DDBJ databases">
        <title>Dictyobacter halimunensis sp. nov., a new member of the class Ktedonobacteria from forest soil in a geothermal area.</title>
        <authorList>
            <person name="Rachmania M.K."/>
            <person name="Ningsih F."/>
            <person name="Sakai Y."/>
            <person name="Yabe S."/>
            <person name="Yokota A."/>
            <person name="Sjamsuridzal W."/>
        </authorList>
    </citation>
    <scope>NUCLEOTIDE SEQUENCE [LARGE SCALE GENOMIC DNA]</scope>
    <source>
        <strain evidence="4 5">S3.2.2.5</strain>
    </source>
</reference>
<evidence type="ECO:0000259" key="3">
    <source>
        <dbReference type="PROSITE" id="PS01124"/>
    </source>
</evidence>
<dbReference type="PANTHER" id="PTHR43436">
    <property type="entry name" value="ARAC-FAMILY TRANSCRIPTIONAL REGULATOR"/>
    <property type="match status" value="1"/>
</dbReference>